<reference evidence="2 3" key="1">
    <citation type="journal article" date="2016" name="Nat. Commun.">
        <title>Thousands of microbial genomes shed light on interconnected biogeochemical processes in an aquifer system.</title>
        <authorList>
            <person name="Anantharaman K."/>
            <person name="Brown C.T."/>
            <person name="Hug L.A."/>
            <person name="Sharon I."/>
            <person name="Castelle C.J."/>
            <person name="Probst A.J."/>
            <person name="Thomas B.C."/>
            <person name="Singh A."/>
            <person name="Wilkins M.J."/>
            <person name="Karaoz U."/>
            <person name="Brodie E.L."/>
            <person name="Williams K.H."/>
            <person name="Hubbard S.S."/>
            <person name="Banfield J.F."/>
        </authorList>
    </citation>
    <scope>NUCLEOTIDE SEQUENCE [LARGE SCALE GENOMIC DNA]</scope>
</reference>
<feature type="non-terminal residue" evidence="2">
    <location>
        <position position="1"/>
    </location>
</feature>
<evidence type="ECO:0000259" key="1">
    <source>
        <dbReference type="Pfam" id="PF16653"/>
    </source>
</evidence>
<dbReference type="Gene3D" id="3.30.360.30">
    <property type="entry name" value="homospermidine synthase like"/>
    <property type="match status" value="1"/>
</dbReference>
<comment type="caution">
    <text evidence="2">The sequence shown here is derived from an EMBL/GenBank/DDBJ whole genome shotgun (WGS) entry which is preliminary data.</text>
</comment>
<dbReference type="Proteomes" id="UP000178370">
    <property type="component" value="Unassembled WGS sequence"/>
</dbReference>
<sequence length="367" mass="40530">LYLDTVVEPWLGGYTDPSLSISERSNYGLRETLLALKKKHQGGPTAVSCHGANPGIVSHFVKQALLNIAKKLGKPAGNPRGREEWAALMRKLGVKTVHIAEYDSQVADSPKKIGRFENTWSVNGFHSEGICQPCEMGWGTHEKQLPKGGSHHTYGCGAAIYLDRPGARVLVRTWTPLHGPFLGRAVTHNESVSIADYFSIRAGRKTVFRPTVHYAYRSCDVSILSIEECFGRGSVLQKEERILMDEITTGMDELGVLLMGDKHGAYWYGSRLTIEATRKLAPYQNATGLQVTAGALGGMIWAMENPRAGIVEADEIDHERVMEIITPYMGKMVGAFTDWTPLKSADAAFATDIDKSDPWQFKNFLFS</sequence>
<gene>
    <name evidence="2" type="ORF">A2763_02635</name>
</gene>
<dbReference type="Pfam" id="PF16653">
    <property type="entry name" value="Sacchrp_dh_C"/>
    <property type="match status" value="1"/>
</dbReference>
<protein>
    <submittedName>
        <fullName evidence="2">Homospermidine synthase</fullName>
    </submittedName>
</protein>
<dbReference type="EMBL" id="MFKV01000007">
    <property type="protein sequence ID" value="OGG50797.1"/>
    <property type="molecule type" value="Genomic_DNA"/>
</dbReference>
<dbReference type="InterPro" id="IPR032095">
    <property type="entry name" value="Sacchrp_dh-like_C"/>
</dbReference>
<feature type="domain" description="Saccharopine dehydrogenase-like C-terminal" evidence="1">
    <location>
        <begin position="51"/>
        <end position="333"/>
    </location>
</feature>
<proteinExistence type="predicted"/>
<accession>A0A1F6CNY3</accession>
<name>A0A1F6CNY3_9BACT</name>
<evidence type="ECO:0000313" key="2">
    <source>
        <dbReference type="EMBL" id="OGG50797.1"/>
    </source>
</evidence>
<dbReference type="AlphaFoldDB" id="A0A1F6CNY3"/>
<organism evidence="2 3">
    <name type="scientific">Candidatus Kaiserbacteria bacterium RIFCSPHIGHO2_01_FULL_54_36</name>
    <dbReference type="NCBI Taxonomy" id="1798482"/>
    <lineage>
        <taxon>Bacteria</taxon>
        <taxon>Candidatus Kaiseribacteriota</taxon>
    </lineage>
</organism>
<evidence type="ECO:0000313" key="3">
    <source>
        <dbReference type="Proteomes" id="UP000178370"/>
    </source>
</evidence>
<dbReference type="STRING" id="1798482.A2763_02635"/>
<dbReference type="InterPro" id="IPR023181">
    <property type="entry name" value="Homospermid_syn-like_C"/>
</dbReference>